<dbReference type="EnsemblProtists" id="HpaT810017">
    <property type="protein sequence ID" value="HpaP810017"/>
    <property type="gene ID" value="HpaG810017"/>
</dbReference>
<dbReference type="InParanoid" id="M4BU30"/>
<reference evidence="1" key="2">
    <citation type="submission" date="2015-06" db="UniProtKB">
        <authorList>
            <consortium name="EnsemblProtists"/>
        </authorList>
    </citation>
    <scope>IDENTIFICATION</scope>
    <source>
        <strain evidence="1">Emoy2</strain>
    </source>
</reference>
<dbReference type="VEuPathDB" id="FungiDB:HpaG810017"/>
<proteinExistence type="predicted"/>
<evidence type="ECO:0000313" key="1">
    <source>
        <dbReference type="EnsemblProtists" id="HpaP810017"/>
    </source>
</evidence>
<dbReference type="Proteomes" id="UP000011713">
    <property type="component" value="Unassembled WGS sequence"/>
</dbReference>
<organism evidence="1 2">
    <name type="scientific">Hyaloperonospora arabidopsidis (strain Emoy2)</name>
    <name type="common">Downy mildew agent</name>
    <name type="synonym">Peronospora arabidopsidis</name>
    <dbReference type="NCBI Taxonomy" id="559515"/>
    <lineage>
        <taxon>Eukaryota</taxon>
        <taxon>Sar</taxon>
        <taxon>Stramenopiles</taxon>
        <taxon>Oomycota</taxon>
        <taxon>Peronosporomycetes</taxon>
        <taxon>Peronosporales</taxon>
        <taxon>Peronosporaceae</taxon>
        <taxon>Hyaloperonospora</taxon>
    </lineage>
</organism>
<dbReference type="EMBL" id="JH597899">
    <property type="status" value="NOT_ANNOTATED_CDS"/>
    <property type="molecule type" value="Genomic_DNA"/>
</dbReference>
<dbReference type="HOGENOM" id="CLU_2817885_0_0_1"/>
<evidence type="ECO:0000313" key="2">
    <source>
        <dbReference type="Proteomes" id="UP000011713"/>
    </source>
</evidence>
<name>M4BU30_HYAAE</name>
<protein>
    <submittedName>
        <fullName evidence="1">Uncharacterized protein</fullName>
    </submittedName>
</protein>
<accession>M4BU30</accession>
<dbReference type="AlphaFoldDB" id="M4BU30"/>
<reference evidence="2" key="1">
    <citation type="journal article" date="2010" name="Science">
        <title>Signatures of adaptation to obligate biotrophy in the Hyaloperonospora arabidopsidis genome.</title>
        <authorList>
            <person name="Baxter L."/>
            <person name="Tripathy S."/>
            <person name="Ishaque N."/>
            <person name="Boot N."/>
            <person name="Cabral A."/>
            <person name="Kemen E."/>
            <person name="Thines M."/>
            <person name="Ah-Fong A."/>
            <person name="Anderson R."/>
            <person name="Badejoko W."/>
            <person name="Bittner-Eddy P."/>
            <person name="Boore J.L."/>
            <person name="Chibucos M.C."/>
            <person name="Coates M."/>
            <person name="Dehal P."/>
            <person name="Delehaunty K."/>
            <person name="Dong S."/>
            <person name="Downton P."/>
            <person name="Dumas B."/>
            <person name="Fabro G."/>
            <person name="Fronick C."/>
            <person name="Fuerstenberg S.I."/>
            <person name="Fulton L."/>
            <person name="Gaulin E."/>
            <person name="Govers F."/>
            <person name="Hughes L."/>
            <person name="Humphray S."/>
            <person name="Jiang R.H."/>
            <person name="Judelson H."/>
            <person name="Kamoun S."/>
            <person name="Kyung K."/>
            <person name="Meijer H."/>
            <person name="Minx P."/>
            <person name="Morris P."/>
            <person name="Nelson J."/>
            <person name="Phuntumart V."/>
            <person name="Qutob D."/>
            <person name="Rehmany A."/>
            <person name="Rougon-Cardoso A."/>
            <person name="Ryden P."/>
            <person name="Torto-Alalibo T."/>
            <person name="Studholme D."/>
            <person name="Wang Y."/>
            <person name="Win J."/>
            <person name="Wood J."/>
            <person name="Clifton S.W."/>
            <person name="Rogers J."/>
            <person name="Van den Ackerveken G."/>
            <person name="Jones J.D."/>
            <person name="McDowell J.M."/>
            <person name="Beynon J."/>
            <person name="Tyler B.M."/>
        </authorList>
    </citation>
    <scope>NUCLEOTIDE SEQUENCE [LARGE SCALE GENOMIC DNA]</scope>
    <source>
        <strain evidence="2">Emoy2</strain>
    </source>
</reference>
<keyword evidence="2" id="KW-1185">Reference proteome</keyword>
<sequence length="67" mass="7582">MNAALFLRAGGGHLPDSSPAQQQATIASSRDLGYTRIKTRERLRCRCVYYKGRILMIYVSQPPRLID</sequence>